<feature type="region of interest" description="Disordered" evidence="4">
    <location>
        <begin position="259"/>
        <end position="291"/>
    </location>
</feature>
<dbReference type="OrthoDB" id="5590282at2759"/>
<sequence>MSDHHSDSTFHLDDELDVDAVRSIDFSAPLPSDESSYVARLLDSEPRHVPRPDYIHRCRSRARLLTSRQDSINYILQETGWAFQLLLVACLSLAAKMEELYVPLLMELQMFEAAHVFDEELIQRMELLVLAKLDWKLRSVTPFDYLLYFISILSPSAYDSDSVSTIYGLASSLILNTTRVIDFLGFPPSVIATAAVITAAGDGVDLPDTFDARISREMVRSCHRLMDEYLLDECPSKVLSIEPLAPPSPSGVLDAAACASCDSQPENPASVSGSEPEYKRQRSSTPDVQES</sequence>
<evidence type="ECO:0000313" key="6">
    <source>
        <dbReference type="EMBL" id="GFP88643.1"/>
    </source>
</evidence>
<keyword evidence="7" id="KW-1185">Reference proteome</keyword>
<feature type="compositionally biased region" description="Polar residues" evidence="4">
    <location>
        <begin position="261"/>
        <end position="273"/>
    </location>
</feature>
<protein>
    <submittedName>
        <fullName evidence="6">Cyclin-d4-1</fullName>
    </submittedName>
</protein>
<dbReference type="PANTHER" id="PTHR10177">
    <property type="entry name" value="CYCLINS"/>
    <property type="match status" value="1"/>
</dbReference>
<evidence type="ECO:0000256" key="2">
    <source>
        <dbReference type="ARBA" id="ARBA00023127"/>
    </source>
</evidence>
<proteinExistence type="predicted"/>
<accession>A0A830BXT4</accession>
<comment type="caution">
    <text evidence="6">The sequence shown here is derived from an EMBL/GenBank/DDBJ whole genome shotgun (WGS) entry which is preliminary data.</text>
</comment>
<dbReference type="Pfam" id="PF02984">
    <property type="entry name" value="Cyclin_C"/>
    <property type="match status" value="1"/>
</dbReference>
<name>A0A830BXT4_9LAMI</name>
<keyword evidence="1" id="KW-0132">Cell division</keyword>
<evidence type="ECO:0000259" key="5">
    <source>
        <dbReference type="SMART" id="SM01332"/>
    </source>
</evidence>
<dbReference type="EMBL" id="BMAC01000170">
    <property type="protein sequence ID" value="GFP88643.1"/>
    <property type="molecule type" value="Genomic_DNA"/>
</dbReference>
<dbReference type="Proteomes" id="UP000653305">
    <property type="component" value="Unassembled WGS sequence"/>
</dbReference>
<dbReference type="SUPFAM" id="SSF47954">
    <property type="entry name" value="Cyclin-like"/>
    <property type="match status" value="1"/>
</dbReference>
<evidence type="ECO:0000256" key="1">
    <source>
        <dbReference type="ARBA" id="ARBA00022618"/>
    </source>
</evidence>
<dbReference type="Pfam" id="PF00134">
    <property type="entry name" value="Cyclin_N"/>
    <property type="match status" value="1"/>
</dbReference>
<dbReference type="InterPro" id="IPR039361">
    <property type="entry name" value="Cyclin"/>
</dbReference>
<dbReference type="AlphaFoldDB" id="A0A830BXT4"/>
<dbReference type="InterPro" id="IPR004367">
    <property type="entry name" value="Cyclin_C-dom"/>
</dbReference>
<gene>
    <name evidence="6" type="ORF">PHJA_001008000</name>
</gene>
<evidence type="ECO:0000256" key="4">
    <source>
        <dbReference type="SAM" id="MobiDB-lite"/>
    </source>
</evidence>
<dbReference type="Gene3D" id="1.10.472.10">
    <property type="entry name" value="Cyclin-like"/>
    <property type="match status" value="2"/>
</dbReference>
<dbReference type="GO" id="GO:0051301">
    <property type="term" value="P:cell division"/>
    <property type="evidence" value="ECO:0007669"/>
    <property type="project" value="UniProtKB-KW"/>
</dbReference>
<feature type="domain" description="Cyclin C-terminal" evidence="5">
    <location>
        <begin position="140"/>
        <end position="261"/>
    </location>
</feature>
<dbReference type="InterPro" id="IPR036915">
    <property type="entry name" value="Cyclin-like_sf"/>
</dbReference>
<dbReference type="SMART" id="SM01332">
    <property type="entry name" value="Cyclin_C"/>
    <property type="match status" value="1"/>
</dbReference>
<evidence type="ECO:0000256" key="3">
    <source>
        <dbReference type="ARBA" id="ARBA00023306"/>
    </source>
</evidence>
<keyword evidence="3" id="KW-0131">Cell cycle</keyword>
<organism evidence="6 7">
    <name type="scientific">Phtheirospermum japonicum</name>
    <dbReference type="NCBI Taxonomy" id="374723"/>
    <lineage>
        <taxon>Eukaryota</taxon>
        <taxon>Viridiplantae</taxon>
        <taxon>Streptophyta</taxon>
        <taxon>Embryophyta</taxon>
        <taxon>Tracheophyta</taxon>
        <taxon>Spermatophyta</taxon>
        <taxon>Magnoliopsida</taxon>
        <taxon>eudicotyledons</taxon>
        <taxon>Gunneridae</taxon>
        <taxon>Pentapetalae</taxon>
        <taxon>asterids</taxon>
        <taxon>lamiids</taxon>
        <taxon>Lamiales</taxon>
        <taxon>Orobanchaceae</taxon>
        <taxon>Orobanchaceae incertae sedis</taxon>
        <taxon>Phtheirospermum</taxon>
    </lineage>
</organism>
<evidence type="ECO:0000313" key="7">
    <source>
        <dbReference type="Proteomes" id="UP000653305"/>
    </source>
</evidence>
<reference evidence="6" key="1">
    <citation type="submission" date="2020-07" db="EMBL/GenBank/DDBJ databases">
        <title>Ethylene signaling mediates host invasion by parasitic plants.</title>
        <authorList>
            <person name="Yoshida S."/>
        </authorList>
    </citation>
    <scope>NUCLEOTIDE SEQUENCE</scope>
    <source>
        <strain evidence="6">Okayama</strain>
    </source>
</reference>
<dbReference type="InterPro" id="IPR006671">
    <property type="entry name" value="Cyclin_N"/>
</dbReference>
<keyword evidence="2" id="KW-0195">Cyclin</keyword>